<dbReference type="EC" id="1.2.1.84" evidence="4"/>
<feature type="domain" description="Thioester reductase (TE)" evidence="7">
    <location>
        <begin position="12"/>
        <end position="268"/>
    </location>
</feature>
<keyword evidence="4" id="KW-1133">Transmembrane helix</keyword>
<evidence type="ECO:0000256" key="2">
    <source>
        <dbReference type="ARBA" id="ARBA00022516"/>
    </source>
</evidence>
<dbReference type="KEGG" id="goe:100899656"/>
<evidence type="ECO:0000259" key="7">
    <source>
        <dbReference type="Pfam" id="PF07993"/>
    </source>
</evidence>
<keyword evidence="4" id="KW-0812">Transmembrane</keyword>
<dbReference type="InterPro" id="IPR033640">
    <property type="entry name" value="FAR_C"/>
</dbReference>
<keyword evidence="3 4" id="KW-0443">Lipid metabolism</keyword>
<dbReference type="InterPro" id="IPR013120">
    <property type="entry name" value="FAR_NAD-bd"/>
</dbReference>
<comment type="similarity">
    <text evidence="1 4">Belongs to the fatty acyl-CoA reductase family.</text>
</comment>
<evidence type="ECO:0000259" key="6">
    <source>
        <dbReference type="Pfam" id="PF03015"/>
    </source>
</evidence>
<dbReference type="InterPro" id="IPR026055">
    <property type="entry name" value="FAR"/>
</dbReference>
<dbReference type="CDD" id="cd05236">
    <property type="entry name" value="FAR-N_SDR_e"/>
    <property type="match status" value="1"/>
</dbReference>
<dbReference type="CDD" id="cd09071">
    <property type="entry name" value="FAR_C"/>
    <property type="match status" value="1"/>
</dbReference>
<gene>
    <name evidence="9" type="primary">LOC100899656</name>
</gene>
<feature type="transmembrane region" description="Helical" evidence="4">
    <location>
        <begin position="327"/>
        <end position="346"/>
    </location>
</feature>
<dbReference type="PANTHER" id="PTHR11011">
    <property type="entry name" value="MALE STERILITY PROTEIN 2-RELATED"/>
    <property type="match status" value="1"/>
</dbReference>
<dbReference type="GeneID" id="100899656"/>
<evidence type="ECO:0000313" key="8">
    <source>
        <dbReference type="Proteomes" id="UP000694867"/>
    </source>
</evidence>
<dbReference type="Proteomes" id="UP000694867">
    <property type="component" value="Unplaced"/>
</dbReference>
<keyword evidence="4" id="KW-0521">NADP</keyword>
<dbReference type="GO" id="GO:0102965">
    <property type="term" value="F:alcohol-forming long-chain fatty acyl-CoA reductase activity"/>
    <property type="evidence" value="ECO:0007669"/>
    <property type="project" value="UniProtKB-EC"/>
</dbReference>
<comment type="function">
    <text evidence="4">Catalyzes the reduction of fatty acyl-CoA to fatty alcohols.</text>
</comment>
<keyword evidence="4" id="KW-0472">Membrane</keyword>
<feature type="compositionally biased region" description="Polar residues" evidence="5">
    <location>
        <begin position="432"/>
        <end position="456"/>
    </location>
</feature>
<sequence length="456" mass="51554">MQDYYTEQKILLTGATGFLGKIILHQLLKTKVRKVFLIVRPREGQTPHSRIEALFAEDPFQRTVDSRIVVLEGDISKPRLGLSHVDEAYLRSEVSVYINNAASVRFEHSLRSVVELNLISTLEALLLAKSWPRLNCFVYVSTAYSNCPLAVVQEKVYRHIFVSLENLLRAYETDPASLSKWNLRGHPNTYTFSKQHAEALVASSGLPHVIVRPPTIVGSLAAPSRGWVDNFNGFNSLILLSEIGRNLPLHAAMNSPMAVAPVDVCANVVLGAAWRRNVRPENLVYNCSDSRTAPSMATIGRAINSALEHQVPSRKLRLTSSRIRSELIFIFLFLIPALLKQFFNILTRNPDRPLRKVLRGKVRCAMVEYFTSTTIFFEYKNVRELSEEIPPHERHIFNTDLSAIDWPTFLQDSALCLWRFAEDRKARRRNTEMSISDGNNRAATTNGVQDPATTKL</sequence>
<protein>
    <recommendedName>
        <fullName evidence="4">Fatty acyl-CoA reductase</fullName>
        <ecNumber evidence="4">1.2.1.84</ecNumber>
    </recommendedName>
</protein>
<dbReference type="Gene3D" id="3.40.50.720">
    <property type="entry name" value="NAD(P)-binding Rossmann-like Domain"/>
    <property type="match status" value="1"/>
</dbReference>
<dbReference type="RefSeq" id="XP_003746187.1">
    <property type="nucleotide sequence ID" value="XM_003746139.1"/>
</dbReference>
<dbReference type="Pfam" id="PF07993">
    <property type="entry name" value="NAD_binding_4"/>
    <property type="match status" value="1"/>
</dbReference>
<keyword evidence="4" id="KW-0560">Oxidoreductase</keyword>
<dbReference type="Pfam" id="PF03015">
    <property type="entry name" value="Sterile"/>
    <property type="match status" value="1"/>
</dbReference>
<keyword evidence="2 4" id="KW-0444">Lipid biosynthesis</keyword>
<name>A0AAJ6QUG9_9ACAR</name>
<feature type="region of interest" description="Disordered" evidence="5">
    <location>
        <begin position="429"/>
        <end position="456"/>
    </location>
</feature>
<evidence type="ECO:0000313" key="9">
    <source>
        <dbReference type="RefSeq" id="XP_003746187.1"/>
    </source>
</evidence>
<dbReference type="GO" id="GO:0005777">
    <property type="term" value="C:peroxisome"/>
    <property type="evidence" value="ECO:0007669"/>
    <property type="project" value="TreeGrafter"/>
</dbReference>
<dbReference type="AlphaFoldDB" id="A0AAJ6QUG9"/>
<organism evidence="8 9">
    <name type="scientific">Galendromus occidentalis</name>
    <name type="common">western predatory mite</name>
    <dbReference type="NCBI Taxonomy" id="34638"/>
    <lineage>
        <taxon>Eukaryota</taxon>
        <taxon>Metazoa</taxon>
        <taxon>Ecdysozoa</taxon>
        <taxon>Arthropoda</taxon>
        <taxon>Chelicerata</taxon>
        <taxon>Arachnida</taxon>
        <taxon>Acari</taxon>
        <taxon>Parasitiformes</taxon>
        <taxon>Mesostigmata</taxon>
        <taxon>Gamasina</taxon>
        <taxon>Phytoseioidea</taxon>
        <taxon>Phytoseiidae</taxon>
        <taxon>Typhlodrominae</taxon>
        <taxon>Galendromus</taxon>
    </lineage>
</organism>
<keyword evidence="8" id="KW-1185">Reference proteome</keyword>
<evidence type="ECO:0000256" key="4">
    <source>
        <dbReference type="RuleBase" id="RU363097"/>
    </source>
</evidence>
<dbReference type="PANTHER" id="PTHR11011:SF45">
    <property type="entry name" value="FATTY ACYL-COA REDUCTASE CG8306-RELATED"/>
    <property type="match status" value="1"/>
</dbReference>
<evidence type="ECO:0000256" key="3">
    <source>
        <dbReference type="ARBA" id="ARBA00023098"/>
    </source>
</evidence>
<dbReference type="InterPro" id="IPR036291">
    <property type="entry name" value="NAD(P)-bd_dom_sf"/>
</dbReference>
<comment type="catalytic activity">
    <reaction evidence="4">
        <text>a long-chain fatty acyl-CoA + 2 NADPH + 2 H(+) = a long-chain primary fatty alcohol + 2 NADP(+) + CoA</text>
        <dbReference type="Rhea" id="RHEA:52716"/>
        <dbReference type="ChEBI" id="CHEBI:15378"/>
        <dbReference type="ChEBI" id="CHEBI:57287"/>
        <dbReference type="ChEBI" id="CHEBI:57783"/>
        <dbReference type="ChEBI" id="CHEBI:58349"/>
        <dbReference type="ChEBI" id="CHEBI:77396"/>
        <dbReference type="ChEBI" id="CHEBI:83139"/>
        <dbReference type="EC" id="1.2.1.84"/>
    </reaction>
</comment>
<proteinExistence type="inferred from homology"/>
<evidence type="ECO:0000256" key="1">
    <source>
        <dbReference type="ARBA" id="ARBA00005928"/>
    </source>
</evidence>
<dbReference type="GO" id="GO:0035336">
    <property type="term" value="P:long-chain fatty-acyl-CoA metabolic process"/>
    <property type="evidence" value="ECO:0007669"/>
    <property type="project" value="TreeGrafter"/>
</dbReference>
<dbReference type="SUPFAM" id="SSF51735">
    <property type="entry name" value="NAD(P)-binding Rossmann-fold domains"/>
    <property type="match status" value="1"/>
</dbReference>
<evidence type="ECO:0000256" key="5">
    <source>
        <dbReference type="SAM" id="MobiDB-lite"/>
    </source>
</evidence>
<reference evidence="9" key="1">
    <citation type="submission" date="2025-08" db="UniProtKB">
        <authorList>
            <consortium name="RefSeq"/>
        </authorList>
    </citation>
    <scope>IDENTIFICATION</scope>
</reference>
<feature type="domain" description="Fatty acyl-CoA reductase C-terminal" evidence="6">
    <location>
        <begin position="334"/>
        <end position="419"/>
    </location>
</feature>
<accession>A0AAJ6QUG9</accession>
<dbReference type="GO" id="GO:0080019">
    <property type="term" value="F:alcohol-forming very long-chain fatty acyl-CoA reductase activity"/>
    <property type="evidence" value="ECO:0007669"/>
    <property type="project" value="InterPro"/>
</dbReference>